<feature type="transmembrane region" description="Helical" evidence="7">
    <location>
        <begin position="119"/>
        <end position="138"/>
    </location>
</feature>
<dbReference type="GO" id="GO:0055085">
    <property type="term" value="P:transmembrane transport"/>
    <property type="evidence" value="ECO:0007669"/>
    <property type="project" value="InterPro"/>
</dbReference>
<dbReference type="InterPro" id="IPR035906">
    <property type="entry name" value="MetI-like_sf"/>
</dbReference>
<dbReference type="PATRIC" id="fig|1158610.3.peg.2099"/>
<dbReference type="InterPro" id="IPR000515">
    <property type="entry name" value="MetI-like"/>
</dbReference>
<keyword evidence="6 7" id="KW-0472">Membrane</keyword>
<name>R3W613_9ENTE</name>
<comment type="subcellular location">
    <subcellularLocation>
        <location evidence="1 7">Cell membrane</location>
        <topology evidence="1 7">Multi-pass membrane protein</topology>
    </subcellularLocation>
</comment>
<dbReference type="Pfam" id="PF00528">
    <property type="entry name" value="BPD_transp_1"/>
    <property type="match status" value="1"/>
</dbReference>
<dbReference type="PANTHER" id="PTHR30151:SF25">
    <property type="entry name" value="TAURINE TRANSPORT SYSTEM PERMEASE PROTEIN TAUC"/>
    <property type="match status" value="1"/>
</dbReference>
<keyword evidence="5 7" id="KW-1133">Transmembrane helix</keyword>
<keyword evidence="10" id="KW-1185">Reference proteome</keyword>
<feature type="transmembrane region" description="Helical" evidence="7">
    <location>
        <begin position="7"/>
        <end position="27"/>
    </location>
</feature>
<organism evidence="9 10">
    <name type="scientific">Enterococcus phoeniculicola ATCC BAA-412</name>
    <dbReference type="NCBI Taxonomy" id="1158610"/>
    <lineage>
        <taxon>Bacteria</taxon>
        <taxon>Bacillati</taxon>
        <taxon>Bacillota</taxon>
        <taxon>Bacilli</taxon>
        <taxon>Lactobacillales</taxon>
        <taxon>Enterococcaceae</taxon>
        <taxon>Enterococcus</taxon>
    </lineage>
</organism>
<feature type="transmembrane region" description="Helical" evidence="7">
    <location>
        <begin position="215"/>
        <end position="233"/>
    </location>
</feature>
<dbReference type="CDD" id="cd06261">
    <property type="entry name" value="TM_PBP2"/>
    <property type="match status" value="1"/>
</dbReference>
<feature type="domain" description="ABC transmembrane type-1" evidence="8">
    <location>
        <begin position="53"/>
        <end position="233"/>
    </location>
</feature>
<accession>R3W613</accession>
<dbReference type="STRING" id="154621.RV11_GL000657"/>
<evidence type="ECO:0000313" key="10">
    <source>
        <dbReference type="Proteomes" id="UP000013785"/>
    </source>
</evidence>
<dbReference type="PANTHER" id="PTHR30151">
    <property type="entry name" value="ALKANE SULFONATE ABC TRANSPORTER-RELATED, MEMBRANE SUBUNIT"/>
    <property type="match status" value="1"/>
</dbReference>
<comment type="caution">
    <text evidence="9">The sequence shown here is derived from an EMBL/GenBank/DDBJ whole genome shotgun (WGS) entry which is preliminary data.</text>
</comment>
<evidence type="ECO:0000256" key="7">
    <source>
        <dbReference type="RuleBase" id="RU363032"/>
    </source>
</evidence>
<dbReference type="GO" id="GO:0010438">
    <property type="term" value="P:cellular response to sulfur starvation"/>
    <property type="evidence" value="ECO:0007669"/>
    <property type="project" value="TreeGrafter"/>
</dbReference>
<dbReference type="PROSITE" id="PS50928">
    <property type="entry name" value="ABC_TM1"/>
    <property type="match status" value="1"/>
</dbReference>
<dbReference type="RefSeq" id="WP_010768765.1">
    <property type="nucleotide sequence ID" value="NZ_ASWE01000002.1"/>
</dbReference>
<evidence type="ECO:0000256" key="1">
    <source>
        <dbReference type="ARBA" id="ARBA00004651"/>
    </source>
</evidence>
<feature type="transmembrane region" description="Helical" evidence="7">
    <location>
        <begin position="57"/>
        <end position="79"/>
    </location>
</feature>
<dbReference type="eggNOG" id="COG0600">
    <property type="taxonomic scope" value="Bacteria"/>
</dbReference>
<keyword evidence="3" id="KW-1003">Cell membrane</keyword>
<gene>
    <name evidence="9" type="ORF">UC3_02103</name>
</gene>
<keyword evidence="4 7" id="KW-0812">Transmembrane</keyword>
<feature type="transmembrane region" description="Helical" evidence="7">
    <location>
        <begin position="171"/>
        <end position="190"/>
    </location>
</feature>
<dbReference type="SUPFAM" id="SSF161098">
    <property type="entry name" value="MetI-like"/>
    <property type="match status" value="1"/>
</dbReference>
<evidence type="ECO:0000256" key="4">
    <source>
        <dbReference type="ARBA" id="ARBA00022692"/>
    </source>
</evidence>
<sequence length="240" mass="26984">MKIKPFVSFITGLFSFIALWTLLYFAIQNHSIPSPLAALQKAWMIKQTLLLHTGASFLRIIVALGISLLIGIPLGILLSRIKRLDKYLGPLIYFLYPLPKVAFLPVFMIFFGLGNTSKVLLIFAIISIQVIVSIRDGVNSIPKNYYRLMENYGSTSWQTIRYLILPAIQKNLYASLRVSVGISLASLFFAENYNTTYGLGYLILSAWAKMDYPEMFVGILMIGIVGFAFFSGIDSLEKKK</sequence>
<evidence type="ECO:0000256" key="2">
    <source>
        <dbReference type="ARBA" id="ARBA00022448"/>
    </source>
</evidence>
<comment type="similarity">
    <text evidence="7">Belongs to the binding-protein-dependent transport system permease family.</text>
</comment>
<evidence type="ECO:0000256" key="3">
    <source>
        <dbReference type="ARBA" id="ARBA00022475"/>
    </source>
</evidence>
<feature type="transmembrane region" description="Helical" evidence="7">
    <location>
        <begin position="91"/>
        <end position="113"/>
    </location>
</feature>
<evidence type="ECO:0000256" key="6">
    <source>
        <dbReference type="ARBA" id="ARBA00023136"/>
    </source>
</evidence>
<dbReference type="HOGENOM" id="CLU_046113_1_3_9"/>
<evidence type="ECO:0000259" key="8">
    <source>
        <dbReference type="PROSITE" id="PS50928"/>
    </source>
</evidence>
<dbReference type="GO" id="GO:0005886">
    <property type="term" value="C:plasma membrane"/>
    <property type="evidence" value="ECO:0007669"/>
    <property type="project" value="UniProtKB-SubCell"/>
</dbReference>
<evidence type="ECO:0000313" key="9">
    <source>
        <dbReference type="EMBL" id="EOL43126.1"/>
    </source>
</evidence>
<reference evidence="9 10" key="1">
    <citation type="submission" date="2013-02" db="EMBL/GenBank/DDBJ databases">
        <title>The Genome Sequence of Enterococcus phoeniculicola BAA-412.</title>
        <authorList>
            <consortium name="The Broad Institute Genome Sequencing Platform"/>
            <consortium name="The Broad Institute Genome Sequencing Center for Infectious Disease"/>
            <person name="Earl A.M."/>
            <person name="Gilmore M.S."/>
            <person name="Lebreton F."/>
            <person name="Walker B."/>
            <person name="Young S.K."/>
            <person name="Zeng Q."/>
            <person name="Gargeya S."/>
            <person name="Fitzgerald M."/>
            <person name="Haas B."/>
            <person name="Abouelleil A."/>
            <person name="Alvarado L."/>
            <person name="Arachchi H.M."/>
            <person name="Berlin A.M."/>
            <person name="Chapman S.B."/>
            <person name="Dewar J."/>
            <person name="Goldberg J."/>
            <person name="Griggs A."/>
            <person name="Gujja S."/>
            <person name="Hansen M."/>
            <person name="Howarth C."/>
            <person name="Imamovic A."/>
            <person name="Larimer J."/>
            <person name="McCowan C."/>
            <person name="Murphy C."/>
            <person name="Neiman D."/>
            <person name="Pearson M."/>
            <person name="Priest M."/>
            <person name="Roberts A."/>
            <person name="Saif S."/>
            <person name="Shea T."/>
            <person name="Sisk P."/>
            <person name="Sykes S."/>
            <person name="Wortman J."/>
            <person name="Nusbaum C."/>
            <person name="Birren B."/>
        </authorList>
    </citation>
    <scope>NUCLEOTIDE SEQUENCE [LARGE SCALE GENOMIC DNA]</scope>
    <source>
        <strain evidence="9 10">ATCC BAA-412</strain>
    </source>
</reference>
<dbReference type="Proteomes" id="UP000013785">
    <property type="component" value="Unassembled WGS sequence"/>
</dbReference>
<keyword evidence="2 7" id="KW-0813">Transport</keyword>
<evidence type="ECO:0000256" key="5">
    <source>
        <dbReference type="ARBA" id="ARBA00022989"/>
    </source>
</evidence>
<dbReference type="Gene3D" id="1.10.3720.10">
    <property type="entry name" value="MetI-like"/>
    <property type="match status" value="1"/>
</dbReference>
<dbReference type="EMBL" id="AJAT01000016">
    <property type="protein sequence ID" value="EOL43126.1"/>
    <property type="molecule type" value="Genomic_DNA"/>
</dbReference>
<dbReference type="OrthoDB" id="9804353at2"/>
<dbReference type="AlphaFoldDB" id="R3W613"/>
<proteinExistence type="inferred from homology"/>
<protein>
    <recommendedName>
        <fullName evidence="8">ABC transmembrane type-1 domain-containing protein</fullName>
    </recommendedName>
</protein>